<dbReference type="EMBL" id="JABBYL010000017">
    <property type="protein sequence ID" value="NMO09195.1"/>
    <property type="molecule type" value="Genomic_DNA"/>
</dbReference>
<protein>
    <submittedName>
        <fullName evidence="3">Nitrogen fixation protein</fullName>
    </submittedName>
</protein>
<proteinExistence type="predicted"/>
<dbReference type="GeneID" id="35123566"/>
<keyword evidence="5" id="KW-1185">Reference proteome</keyword>
<dbReference type="EMBL" id="CP017768">
    <property type="protein sequence ID" value="AUB61050.1"/>
    <property type="molecule type" value="Genomic_DNA"/>
</dbReference>
<dbReference type="InterPro" id="IPR003731">
    <property type="entry name" value="Di-Nase_FeMo-co_biosynth"/>
</dbReference>
<dbReference type="KEGG" id="msub:BK009_10395"/>
<gene>
    <name evidence="2" type="ORF">BK007_03115</name>
    <name evidence="3" type="ORF">BK009_10395</name>
    <name evidence="4" type="ORF">HG719_04995</name>
</gene>
<evidence type="ECO:0000313" key="4">
    <source>
        <dbReference type="EMBL" id="NMO09195.1"/>
    </source>
</evidence>
<evidence type="ECO:0000313" key="2">
    <source>
        <dbReference type="EMBL" id="AUB55100.1"/>
    </source>
</evidence>
<dbReference type="InterPro" id="IPR051840">
    <property type="entry name" value="NifX/NifY_domain"/>
</dbReference>
<dbReference type="Pfam" id="PF02579">
    <property type="entry name" value="Nitro_FeMo-Co"/>
    <property type="match status" value="1"/>
</dbReference>
<accession>A0A2H4VAK3</accession>
<dbReference type="EMBL" id="CP017766">
    <property type="protein sequence ID" value="AUB55100.1"/>
    <property type="molecule type" value="Genomic_DNA"/>
</dbReference>
<evidence type="ECO:0000313" key="6">
    <source>
        <dbReference type="Proteomes" id="UP000232806"/>
    </source>
</evidence>
<dbReference type="Gene3D" id="3.30.420.130">
    <property type="entry name" value="Dinitrogenase iron-molybdenum cofactor biosynthesis domain"/>
    <property type="match status" value="1"/>
</dbReference>
<reference evidence="5 6" key="1">
    <citation type="submission" date="2016-10" db="EMBL/GenBank/DDBJ databases">
        <title>Comparative genomics between deep and shallow subseafloor isolates.</title>
        <authorList>
            <person name="Ishii S."/>
            <person name="Miller J.R."/>
            <person name="Sutton G."/>
            <person name="Suzuki S."/>
            <person name="Methe B."/>
            <person name="Inagaki F."/>
            <person name="Imachi H."/>
        </authorList>
    </citation>
    <scope>NUCLEOTIDE SEQUENCE [LARGE SCALE GENOMIC DNA]</scope>
    <source>
        <strain evidence="3 5">A8p</strain>
        <strain evidence="2 6">MO-MB1</strain>
    </source>
</reference>
<feature type="domain" description="Dinitrogenase iron-molybdenum cofactor biosynthesis" evidence="1">
    <location>
        <begin position="9"/>
        <end position="102"/>
    </location>
</feature>
<reference evidence="4 7" key="2">
    <citation type="submission" date="2020-04" db="EMBL/GenBank/DDBJ databases">
        <title>Draft genome of Methanobacterium subterraneum isolated from animal feces.</title>
        <authorList>
            <person name="Ouboter H.T."/>
            <person name="Berger S."/>
            <person name="Gungor E."/>
            <person name="Jetten M.S.M."/>
            <person name="Welte C.U."/>
        </authorList>
    </citation>
    <scope>NUCLEOTIDE SEQUENCE [LARGE SCALE GENOMIC DNA]</scope>
    <source>
        <strain evidence="4">HO_2020</strain>
    </source>
</reference>
<dbReference type="PANTHER" id="PTHR33937:SF2">
    <property type="entry name" value="DINITROGENASE IRON-MOLYBDENUM COFACTOR BIOSYNTHESIS DOMAIN-CONTAINING PROTEIN"/>
    <property type="match status" value="1"/>
</dbReference>
<dbReference type="RefSeq" id="WP_100905078.1">
    <property type="nucleotide sequence ID" value="NZ_CP017766.1"/>
</dbReference>
<dbReference type="SUPFAM" id="SSF53146">
    <property type="entry name" value="Nitrogenase accessory factor-like"/>
    <property type="match status" value="1"/>
</dbReference>
<dbReference type="Proteomes" id="UP000232631">
    <property type="component" value="Chromosome"/>
</dbReference>
<evidence type="ECO:0000313" key="7">
    <source>
        <dbReference type="Proteomes" id="UP000591058"/>
    </source>
</evidence>
<sequence>MKIAVASSDGEKVDQHFGQAEHFLIFQMGKSGLEFVELREKNKNPIYDHEYRWKRGLEILKDCKVIFCRRIGNEPRQKLQEIGIEVVESKNKTINNAITSYLTSVIREIKSNSNVEE</sequence>
<organism evidence="3 5">
    <name type="scientific">Methanobacterium subterraneum</name>
    <dbReference type="NCBI Taxonomy" id="59277"/>
    <lineage>
        <taxon>Archaea</taxon>
        <taxon>Methanobacteriati</taxon>
        <taxon>Methanobacteriota</taxon>
        <taxon>Methanomada group</taxon>
        <taxon>Methanobacteria</taxon>
        <taxon>Methanobacteriales</taxon>
        <taxon>Methanobacteriaceae</taxon>
        <taxon>Methanobacterium</taxon>
    </lineage>
</organism>
<evidence type="ECO:0000259" key="1">
    <source>
        <dbReference type="Pfam" id="PF02579"/>
    </source>
</evidence>
<dbReference type="Proteomes" id="UP000232806">
    <property type="component" value="Chromosome"/>
</dbReference>
<dbReference type="InterPro" id="IPR036105">
    <property type="entry name" value="DiNase_FeMo-co_biosyn_sf"/>
</dbReference>
<dbReference type="OrthoDB" id="85838at2157"/>
<evidence type="ECO:0000313" key="5">
    <source>
        <dbReference type="Proteomes" id="UP000232631"/>
    </source>
</evidence>
<dbReference type="AlphaFoldDB" id="A0A2H4VSQ1"/>
<name>A0A2H4VSQ1_9EURY</name>
<dbReference type="Proteomes" id="UP000591058">
    <property type="component" value="Unassembled WGS sequence"/>
</dbReference>
<dbReference type="PANTHER" id="PTHR33937">
    <property type="entry name" value="IRON-MOLYBDENUM PROTEIN-RELATED-RELATED"/>
    <property type="match status" value="1"/>
</dbReference>
<accession>A0A2H4VSQ1</accession>
<evidence type="ECO:0000313" key="3">
    <source>
        <dbReference type="EMBL" id="AUB61050.1"/>
    </source>
</evidence>